<dbReference type="Proteomes" id="UP000799291">
    <property type="component" value="Unassembled WGS sequence"/>
</dbReference>
<gene>
    <name evidence="1" type="ORF">K458DRAFT_418054</name>
</gene>
<organism evidence="1 2">
    <name type="scientific">Lentithecium fluviatile CBS 122367</name>
    <dbReference type="NCBI Taxonomy" id="1168545"/>
    <lineage>
        <taxon>Eukaryota</taxon>
        <taxon>Fungi</taxon>
        <taxon>Dikarya</taxon>
        <taxon>Ascomycota</taxon>
        <taxon>Pezizomycotina</taxon>
        <taxon>Dothideomycetes</taxon>
        <taxon>Pleosporomycetidae</taxon>
        <taxon>Pleosporales</taxon>
        <taxon>Massarineae</taxon>
        <taxon>Lentitheciaceae</taxon>
        <taxon>Lentithecium</taxon>
    </lineage>
</organism>
<keyword evidence="2" id="KW-1185">Reference proteome</keyword>
<dbReference type="EMBL" id="MU005581">
    <property type="protein sequence ID" value="KAF2684486.1"/>
    <property type="molecule type" value="Genomic_DNA"/>
</dbReference>
<name>A0A6G1J1T7_9PLEO</name>
<dbReference type="AlphaFoldDB" id="A0A6G1J1T7"/>
<reference evidence="1" key="1">
    <citation type="journal article" date="2020" name="Stud. Mycol.">
        <title>101 Dothideomycetes genomes: a test case for predicting lifestyles and emergence of pathogens.</title>
        <authorList>
            <person name="Haridas S."/>
            <person name="Albert R."/>
            <person name="Binder M."/>
            <person name="Bloem J."/>
            <person name="Labutti K."/>
            <person name="Salamov A."/>
            <person name="Andreopoulos B."/>
            <person name="Baker S."/>
            <person name="Barry K."/>
            <person name="Bills G."/>
            <person name="Bluhm B."/>
            <person name="Cannon C."/>
            <person name="Castanera R."/>
            <person name="Culley D."/>
            <person name="Daum C."/>
            <person name="Ezra D."/>
            <person name="Gonzalez J."/>
            <person name="Henrissat B."/>
            <person name="Kuo A."/>
            <person name="Liang C."/>
            <person name="Lipzen A."/>
            <person name="Lutzoni F."/>
            <person name="Magnuson J."/>
            <person name="Mondo S."/>
            <person name="Nolan M."/>
            <person name="Ohm R."/>
            <person name="Pangilinan J."/>
            <person name="Park H.-J."/>
            <person name="Ramirez L."/>
            <person name="Alfaro M."/>
            <person name="Sun H."/>
            <person name="Tritt A."/>
            <person name="Yoshinaga Y."/>
            <person name="Zwiers L.-H."/>
            <person name="Turgeon B."/>
            <person name="Goodwin S."/>
            <person name="Spatafora J."/>
            <person name="Crous P."/>
            <person name="Grigoriev I."/>
        </authorList>
    </citation>
    <scope>NUCLEOTIDE SEQUENCE</scope>
    <source>
        <strain evidence="1">CBS 122367</strain>
    </source>
</reference>
<evidence type="ECO:0000313" key="2">
    <source>
        <dbReference type="Proteomes" id="UP000799291"/>
    </source>
</evidence>
<proteinExistence type="predicted"/>
<protein>
    <submittedName>
        <fullName evidence="1">Uncharacterized protein</fullName>
    </submittedName>
</protein>
<evidence type="ECO:0000313" key="1">
    <source>
        <dbReference type="EMBL" id="KAF2684486.1"/>
    </source>
</evidence>
<sequence>MTSPTDPSIIPVGPYGRQMMDLQRIARSEDGMLRERGYFETANGRPETYHINQRYGPVEMDDTSRKTGNFI</sequence>
<accession>A0A6G1J1T7</accession>